<accession>A0A5B9QNB0</accession>
<dbReference type="OrthoDB" id="4548805at2"/>
<dbReference type="RefSeq" id="WP_068131010.1">
    <property type="nucleotide sequence ID" value="NZ_CP042914.1"/>
</dbReference>
<organism evidence="1 2">
    <name type="scientific">Roseimaritima ulvae</name>
    <dbReference type="NCBI Taxonomy" id="980254"/>
    <lineage>
        <taxon>Bacteria</taxon>
        <taxon>Pseudomonadati</taxon>
        <taxon>Planctomycetota</taxon>
        <taxon>Planctomycetia</taxon>
        <taxon>Pirellulales</taxon>
        <taxon>Pirellulaceae</taxon>
        <taxon>Roseimaritima</taxon>
    </lineage>
</organism>
<protein>
    <submittedName>
        <fullName evidence="1">Uncharacterized protein</fullName>
    </submittedName>
</protein>
<dbReference type="Proteomes" id="UP000325286">
    <property type="component" value="Chromosome"/>
</dbReference>
<dbReference type="Pfam" id="PF10065">
    <property type="entry name" value="DUF2303"/>
    <property type="match status" value="1"/>
</dbReference>
<dbReference type="EMBL" id="CP042914">
    <property type="protein sequence ID" value="QEG40454.1"/>
    <property type="molecule type" value="Genomic_DNA"/>
</dbReference>
<gene>
    <name evidence="1" type="ORF">UC8_24660</name>
</gene>
<keyword evidence="2" id="KW-1185">Reference proteome</keyword>
<dbReference type="InterPro" id="IPR019276">
    <property type="entry name" value="DUF2303"/>
</dbReference>
<evidence type="ECO:0000313" key="1">
    <source>
        <dbReference type="EMBL" id="QEG40454.1"/>
    </source>
</evidence>
<dbReference type="AlphaFoldDB" id="A0A5B9QNB0"/>
<evidence type="ECO:0000313" key="2">
    <source>
        <dbReference type="Proteomes" id="UP000325286"/>
    </source>
</evidence>
<dbReference type="KEGG" id="rul:UC8_24660"/>
<sequence length="276" mass="31141">MDDSRVSDLLRQLREGNETVMDVCNFTDADGKDAQRMTFGTRKLQPELPTEKKVARAQARSHVFNDLDAFAAYLIREAEQEQSVILADVESRTIGAVLNEADEYDREIVTLQAVEHPLFTPWARLFGHAIPVLEFALFVMKYRRAVVEPDGRELAMIFSQVKASKEITIQQGVGKKSINGMMVQLDIAGERQGMPVELPEVITLRLPLFVGTPNQPIQIDVLVTDGRDGIVVYLTAADVEQQRIEAFERMVDRLKQETGLLVGMGTIQQRDWELVR</sequence>
<name>A0A5B9QNB0_9BACT</name>
<proteinExistence type="predicted"/>
<reference evidence="1 2" key="1">
    <citation type="submission" date="2019-08" db="EMBL/GenBank/DDBJ databases">
        <title>Deep-cultivation of Planctomycetes and their phenomic and genomic characterization uncovers novel biology.</title>
        <authorList>
            <person name="Wiegand S."/>
            <person name="Jogler M."/>
            <person name="Boedeker C."/>
            <person name="Pinto D."/>
            <person name="Vollmers J."/>
            <person name="Rivas-Marin E."/>
            <person name="Kohn T."/>
            <person name="Peeters S.H."/>
            <person name="Heuer A."/>
            <person name="Rast P."/>
            <person name="Oberbeckmann S."/>
            <person name="Bunk B."/>
            <person name="Jeske O."/>
            <person name="Meyerdierks A."/>
            <person name="Storesund J.E."/>
            <person name="Kallscheuer N."/>
            <person name="Luecker S."/>
            <person name="Lage O.M."/>
            <person name="Pohl T."/>
            <person name="Merkel B.J."/>
            <person name="Hornburger P."/>
            <person name="Mueller R.-W."/>
            <person name="Bruemmer F."/>
            <person name="Labrenz M."/>
            <person name="Spormann A.M."/>
            <person name="Op den Camp H."/>
            <person name="Overmann J."/>
            <person name="Amann R."/>
            <person name="Jetten M.S.M."/>
            <person name="Mascher T."/>
            <person name="Medema M.H."/>
            <person name="Devos D.P."/>
            <person name="Kaster A.-K."/>
            <person name="Ovreas L."/>
            <person name="Rohde M."/>
            <person name="Galperin M.Y."/>
            <person name="Jogler C."/>
        </authorList>
    </citation>
    <scope>NUCLEOTIDE SEQUENCE [LARGE SCALE GENOMIC DNA]</scope>
    <source>
        <strain evidence="1 2">UC8</strain>
    </source>
</reference>